<reference evidence="1 2" key="1">
    <citation type="submission" date="2017-08" db="EMBL/GenBank/DDBJ databases">
        <title>Infants hospitalized years apart are colonized by the same room-sourced microbial strains.</title>
        <authorList>
            <person name="Brooks B."/>
            <person name="Olm M.R."/>
            <person name="Firek B.A."/>
            <person name="Baker R."/>
            <person name="Thomas B.C."/>
            <person name="Morowitz M.J."/>
            <person name="Banfield J.F."/>
        </authorList>
    </citation>
    <scope>NUCLEOTIDE SEQUENCE [LARGE SCALE GENOMIC DNA]</scope>
    <source>
        <strain evidence="1">S2_009_000_R2_73</strain>
    </source>
</reference>
<dbReference type="EMBL" id="QFOL01000001">
    <property type="protein sequence ID" value="PZP54325.1"/>
    <property type="molecule type" value="Genomic_DNA"/>
</dbReference>
<organism evidence="1 2">
    <name type="scientific">Agrobacterium fabrum</name>
    <dbReference type="NCBI Taxonomy" id="1176649"/>
    <lineage>
        <taxon>Bacteria</taxon>
        <taxon>Pseudomonadati</taxon>
        <taxon>Pseudomonadota</taxon>
        <taxon>Alphaproteobacteria</taxon>
        <taxon>Hyphomicrobiales</taxon>
        <taxon>Rhizobiaceae</taxon>
        <taxon>Rhizobium/Agrobacterium group</taxon>
        <taxon>Agrobacterium</taxon>
        <taxon>Agrobacterium tumefaciens complex</taxon>
    </lineage>
</organism>
<accession>A0A2W5FE38</accession>
<proteinExistence type="predicted"/>
<evidence type="ECO:0000313" key="1">
    <source>
        <dbReference type="EMBL" id="PZP54325.1"/>
    </source>
</evidence>
<comment type="caution">
    <text evidence="1">The sequence shown here is derived from an EMBL/GenBank/DDBJ whole genome shotgun (WGS) entry which is preliminary data.</text>
</comment>
<gene>
    <name evidence="1" type="ORF">DI595_00045</name>
</gene>
<protein>
    <submittedName>
        <fullName evidence="1">Uncharacterized protein</fullName>
    </submittedName>
</protein>
<name>A0A2W5FE38_9HYPH</name>
<dbReference type="Proteomes" id="UP000249769">
    <property type="component" value="Unassembled WGS sequence"/>
</dbReference>
<sequence length="118" mass="13013">MTVFSIDVETGEETVRDLTPEEIAYFEEMAASAPSFPQPIPVLYSVDLWTRLDGGTDGNSGEVAQVLAAMEQQPIRIRKIFDTANSYRSDHELWPLLVQIATTLFGAERAAEILAPSP</sequence>
<dbReference type="AlphaFoldDB" id="A0A2W5FE38"/>
<evidence type="ECO:0000313" key="2">
    <source>
        <dbReference type="Proteomes" id="UP000249769"/>
    </source>
</evidence>